<dbReference type="PANTHER" id="PTHR48051:SF46">
    <property type="entry name" value="LEUCINE RICH REPEAT-CONTAINING DOMAIN PROTEIN"/>
    <property type="match status" value="1"/>
</dbReference>
<reference evidence="6 7" key="1">
    <citation type="journal article" date="2018" name="Sci. Rep.">
        <title>Raphidocelis subcapitata (=Pseudokirchneriella subcapitata) provides an insight into genome evolution and environmental adaptations in the Sphaeropleales.</title>
        <authorList>
            <person name="Suzuki S."/>
            <person name="Yamaguchi H."/>
            <person name="Nakajima N."/>
            <person name="Kawachi M."/>
        </authorList>
    </citation>
    <scope>NUCLEOTIDE SEQUENCE [LARGE SCALE GENOMIC DNA]</scope>
    <source>
        <strain evidence="6 7">NIES-35</strain>
    </source>
</reference>
<dbReference type="AlphaFoldDB" id="A0A2V0PGL4"/>
<dbReference type="InterPro" id="IPR011009">
    <property type="entry name" value="Kinase-like_dom_sf"/>
</dbReference>
<evidence type="ECO:0000259" key="5">
    <source>
        <dbReference type="PROSITE" id="PS50011"/>
    </source>
</evidence>
<accession>A0A2V0PGL4</accession>
<evidence type="ECO:0000256" key="1">
    <source>
        <dbReference type="ARBA" id="ARBA00004430"/>
    </source>
</evidence>
<sequence length="539" mass="57846">MALAVAAPKSHIHTLHELLEATHDAYVASEAAGSVEEVAVDGAGRRLSCWPPLLSTFDRVTKLVMRGHFMTSLPSSVGDMRSLRVLSVTGGTLASIPQELARLSDLRELDLGRNELRVFPHQLCALKGLTALNLMGNRLEQLPDRFGDLSGLYRLGLKSNGLRQLPGSFTRLTNLVELFITDNKLTELPEGFGALASLVKLQASFNPLAKLPADILNLPRLELFRLAAGDLPDWPRPAGGSPGASGLPPALAWCSMGGNPAAAPLPRIGELPLVDVSEVEVDRQKPLGEGASGECFRATFRGERVALKLFLAEVSPDGKAQDEVAITCALQHPNVTRVKAVVFDRRDPWPGPRGDEDYGADAAAPGSLRAHAHAHEAARGMVLELIAGKPLAAKPTSEHLLRCKWAPDVSFPLPEALTICLGIGDALAYLHARRVCHGDVYAHNILYCPDSRRAVLCDFGASFCYREEEGFWELMEVRAFGIFMSDVAARISASDAATPAARRLGRLADRCAAPGGERPRFAEVVSELKAVETAAPAAS</sequence>
<dbReference type="PROSITE" id="PS50011">
    <property type="entry name" value="PROTEIN_KINASE_DOM"/>
    <property type="match status" value="1"/>
</dbReference>
<keyword evidence="4" id="KW-0547">Nucleotide-binding</keyword>
<comment type="caution">
    <text evidence="6">The sequence shown here is derived from an EMBL/GenBank/DDBJ whole genome shotgun (WGS) entry which is preliminary data.</text>
</comment>
<evidence type="ECO:0000313" key="6">
    <source>
        <dbReference type="EMBL" id="GBF96205.1"/>
    </source>
</evidence>
<dbReference type="Gene3D" id="1.10.510.10">
    <property type="entry name" value="Transferase(Phosphotransferase) domain 1"/>
    <property type="match status" value="1"/>
</dbReference>
<proteinExistence type="predicted"/>
<dbReference type="Gene3D" id="3.30.200.20">
    <property type="entry name" value="Phosphorylase Kinase, domain 1"/>
    <property type="match status" value="1"/>
</dbReference>
<dbReference type="InterPro" id="IPR032675">
    <property type="entry name" value="LRR_dom_sf"/>
</dbReference>
<dbReference type="GO" id="GO:0004672">
    <property type="term" value="F:protein kinase activity"/>
    <property type="evidence" value="ECO:0007669"/>
    <property type="project" value="InterPro"/>
</dbReference>
<dbReference type="InterPro" id="IPR001611">
    <property type="entry name" value="Leu-rich_rpt"/>
</dbReference>
<dbReference type="Pfam" id="PF00069">
    <property type="entry name" value="Pkinase"/>
    <property type="match status" value="1"/>
</dbReference>
<dbReference type="InterPro" id="IPR050216">
    <property type="entry name" value="LRR_domain-containing"/>
</dbReference>
<dbReference type="InParanoid" id="A0A2V0PGL4"/>
<dbReference type="SUPFAM" id="SSF52058">
    <property type="entry name" value="L domain-like"/>
    <property type="match status" value="1"/>
</dbReference>
<evidence type="ECO:0000313" key="7">
    <source>
        <dbReference type="Proteomes" id="UP000247498"/>
    </source>
</evidence>
<keyword evidence="3" id="KW-0677">Repeat</keyword>
<dbReference type="GO" id="GO:0005524">
    <property type="term" value="F:ATP binding"/>
    <property type="evidence" value="ECO:0007669"/>
    <property type="project" value="UniProtKB-UniRule"/>
</dbReference>
<dbReference type="STRING" id="307507.A0A2V0PGL4"/>
<dbReference type="OrthoDB" id="1668230at2759"/>
<dbReference type="InterPro" id="IPR000719">
    <property type="entry name" value="Prot_kinase_dom"/>
</dbReference>
<dbReference type="EMBL" id="BDRX01000076">
    <property type="protein sequence ID" value="GBF96205.1"/>
    <property type="molecule type" value="Genomic_DNA"/>
</dbReference>
<dbReference type="SMART" id="SM00364">
    <property type="entry name" value="LRR_BAC"/>
    <property type="match status" value="4"/>
</dbReference>
<feature type="binding site" evidence="4">
    <location>
        <position position="308"/>
    </location>
    <ligand>
        <name>ATP</name>
        <dbReference type="ChEBI" id="CHEBI:30616"/>
    </ligand>
</feature>
<dbReference type="InterPro" id="IPR003591">
    <property type="entry name" value="Leu-rich_rpt_typical-subtyp"/>
</dbReference>
<dbReference type="SUPFAM" id="SSF56112">
    <property type="entry name" value="Protein kinase-like (PK-like)"/>
    <property type="match status" value="1"/>
</dbReference>
<evidence type="ECO:0000256" key="2">
    <source>
        <dbReference type="ARBA" id="ARBA00022614"/>
    </source>
</evidence>
<evidence type="ECO:0000256" key="3">
    <source>
        <dbReference type="ARBA" id="ARBA00022737"/>
    </source>
</evidence>
<dbReference type="Pfam" id="PF13855">
    <property type="entry name" value="LRR_8"/>
    <property type="match status" value="2"/>
</dbReference>
<protein>
    <recommendedName>
        <fullName evidence="5">Protein kinase domain-containing protein</fullName>
    </recommendedName>
</protein>
<keyword evidence="7" id="KW-1185">Reference proteome</keyword>
<keyword evidence="4" id="KW-0067">ATP-binding</keyword>
<comment type="subcellular location">
    <subcellularLocation>
        <location evidence="1">Cytoplasm</location>
        <location evidence="1">Cytoskeleton</location>
        <location evidence="1">Cilium axoneme</location>
    </subcellularLocation>
</comment>
<dbReference type="Proteomes" id="UP000247498">
    <property type="component" value="Unassembled WGS sequence"/>
</dbReference>
<name>A0A2V0PGL4_9CHLO</name>
<dbReference type="Gene3D" id="3.80.10.10">
    <property type="entry name" value="Ribonuclease Inhibitor"/>
    <property type="match status" value="1"/>
</dbReference>
<dbReference type="PANTHER" id="PTHR48051">
    <property type="match status" value="1"/>
</dbReference>
<organism evidence="6 7">
    <name type="scientific">Raphidocelis subcapitata</name>
    <dbReference type="NCBI Taxonomy" id="307507"/>
    <lineage>
        <taxon>Eukaryota</taxon>
        <taxon>Viridiplantae</taxon>
        <taxon>Chlorophyta</taxon>
        <taxon>core chlorophytes</taxon>
        <taxon>Chlorophyceae</taxon>
        <taxon>CS clade</taxon>
        <taxon>Sphaeropleales</taxon>
        <taxon>Selenastraceae</taxon>
        <taxon>Raphidocelis</taxon>
    </lineage>
</organism>
<dbReference type="SMART" id="SM00369">
    <property type="entry name" value="LRR_TYP"/>
    <property type="match status" value="5"/>
</dbReference>
<evidence type="ECO:0000256" key="4">
    <source>
        <dbReference type="PROSITE-ProRule" id="PRU10141"/>
    </source>
</evidence>
<feature type="domain" description="Protein kinase" evidence="5">
    <location>
        <begin position="281"/>
        <end position="539"/>
    </location>
</feature>
<dbReference type="PROSITE" id="PS00107">
    <property type="entry name" value="PROTEIN_KINASE_ATP"/>
    <property type="match status" value="1"/>
</dbReference>
<dbReference type="GO" id="GO:0005930">
    <property type="term" value="C:axoneme"/>
    <property type="evidence" value="ECO:0007669"/>
    <property type="project" value="UniProtKB-SubCell"/>
</dbReference>
<keyword evidence="2" id="KW-0433">Leucine-rich repeat</keyword>
<gene>
    <name evidence="6" type="ORF">Rsub_08750</name>
</gene>
<dbReference type="InterPro" id="IPR017441">
    <property type="entry name" value="Protein_kinase_ATP_BS"/>
</dbReference>